<dbReference type="SUPFAM" id="SSF63411">
    <property type="entry name" value="LuxS/MPP-like metallohydrolase"/>
    <property type="match status" value="1"/>
</dbReference>
<name>A0A075IQM0_9POXV</name>
<evidence type="ECO:0000313" key="11">
    <source>
        <dbReference type="Proteomes" id="UP000164837"/>
    </source>
</evidence>
<evidence type="ECO:0000256" key="1">
    <source>
        <dbReference type="ARBA" id="ARBA00001947"/>
    </source>
</evidence>
<evidence type="ECO:0000256" key="4">
    <source>
        <dbReference type="ARBA" id="ARBA00022723"/>
    </source>
</evidence>
<comment type="function">
    <text evidence="8">Probably involved in maturation of some viral proteins by processing them preferentially at Ala-Gly-|-Ser/Thr/Lys motifs. Does not seem to be responsible for the cleavage of major core proteins.</text>
</comment>
<sequence>MIVLPNKVRIFINDRMKKDIYLGISNFGFENDIDEILGIAHLLEHLLISFDSTNFLANASTSRSYMSFWCKSINSATESDAIRTLVSWFFSNGKLKDNFSLSSIRFHIKELENEYYFRNEVFHCMDILTFLSGGDLYNGGRIDMIDNLNIVRDMLVNRMQRISGSNIVIFVKRLGPGTLDFFKQTFGSLPACPEIIPSSIPVSTNGKIVMTPSPFYTVMVRINPTLDNILGILYLYESYHLIDYETIGNQLYLTVSFIDETEYESFLRGEAILQISQCQSINMNYSDDYMMNIYLNFPWLSHDLYDYITRINDDSKSILISLTNEIYTSIINRDIIVIYPNFSKAMCNTRDTQQHPIVVLDATNDGLIKKPYRSIPLMKRLTSNEIFIRYGDASLMDMITLSLSKQDISLKRNAEGIRVKHSFSADDIQAIMESDSFLKYSRSKPAAMYQYIFLSFFASGNSIDDILTNRDSTLEFSKRTKSKILFGRNTRYDVTAKSSFVCGIVRGKSLDKTSLVEMMWDLKKKGLIYSMEFTNLLSKNTFYLFTFTIYTDEVYDYLNTNKLFSAKCLVVSTKGDVENFSSLKKDVVIRV</sequence>
<dbReference type="InterPro" id="IPR011249">
    <property type="entry name" value="Metalloenz_LuxS/M16"/>
</dbReference>
<dbReference type="EC" id="3.4.24.-" evidence="9"/>
<dbReference type="EMBL" id="KJ563295">
    <property type="protein sequence ID" value="AIF30146.1"/>
    <property type="molecule type" value="Genomic_DNA"/>
</dbReference>
<dbReference type="GO" id="GO:0004222">
    <property type="term" value="F:metalloendopeptidase activity"/>
    <property type="evidence" value="ECO:0007669"/>
    <property type="project" value="UniProtKB-UniRule"/>
</dbReference>
<keyword evidence="4 9" id="KW-0479">Metal-binding</keyword>
<comment type="cofactor">
    <cofactor evidence="1 9">
        <name>Zn(2+)</name>
        <dbReference type="ChEBI" id="CHEBI:29105"/>
    </cofactor>
</comment>
<protein>
    <recommendedName>
        <fullName evidence="9">Metalloendopeptidase</fullName>
        <ecNumber evidence="9">3.4.24.-</ecNumber>
    </recommendedName>
</protein>
<evidence type="ECO:0000256" key="3">
    <source>
        <dbReference type="ARBA" id="ARBA00022670"/>
    </source>
</evidence>
<keyword evidence="6 9" id="KW-0862">Zinc</keyword>
<organism evidence="10 11">
    <name type="scientific">Ectromelia virus Naval</name>
    <dbReference type="NCBI Taxonomy" id="1651168"/>
    <lineage>
        <taxon>Viruses</taxon>
        <taxon>Varidnaviria</taxon>
        <taxon>Bamfordvirae</taxon>
        <taxon>Nucleocytoviricota</taxon>
        <taxon>Pokkesviricetes</taxon>
        <taxon>Chitovirales</taxon>
        <taxon>Poxviridae</taxon>
        <taxon>Chordopoxvirinae</taxon>
        <taxon>Orthopoxvirus</taxon>
        <taxon>Orthopoxvirus ectromelia</taxon>
        <taxon>Ectromelia virus</taxon>
    </lineage>
</organism>
<comment type="similarity">
    <text evidence="2 9">Belongs to the peptidase M44 family.</text>
</comment>
<dbReference type="PIRSF" id="PIRSF015679">
    <property type="entry name" value="Peptidase_M44"/>
    <property type="match status" value="1"/>
</dbReference>
<reference evidence="10 11" key="1">
    <citation type="journal article" date="2014" name="Virology">
        <title>The genome sequence of ectromelia virus Naval and Cornell isolates from outbreaks in North America.</title>
        <authorList>
            <person name="Mavian C."/>
            <person name="Lopez-Bueno A."/>
            <person name="Bryant N.A."/>
            <person name="Seeger K."/>
            <person name="Quail M.A."/>
            <person name="Harris D."/>
            <person name="Barrell B."/>
            <person name="Alcami A."/>
        </authorList>
    </citation>
    <scope>NUCLEOTIDE SEQUENCE [LARGE SCALE GENOMIC DNA]</scope>
    <source>
        <strain evidence="10">NAVAL</strain>
    </source>
</reference>
<evidence type="ECO:0000256" key="9">
    <source>
        <dbReference type="PIRNR" id="PIRNR015679"/>
    </source>
</evidence>
<proteinExistence type="inferred from homology"/>
<keyword evidence="7 9" id="KW-0482">Metalloprotease</keyword>
<evidence type="ECO:0000313" key="10">
    <source>
        <dbReference type="EMBL" id="AIF30146.1"/>
    </source>
</evidence>
<dbReference type="GO" id="GO:0006508">
    <property type="term" value="P:proteolysis"/>
    <property type="evidence" value="ECO:0007669"/>
    <property type="project" value="UniProtKB-KW"/>
</dbReference>
<dbReference type="Proteomes" id="UP000164837">
    <property type="component" value="Genome"/>
</dbReference>
<evidence type="ECO:0000256" key="8">
    <source>
        <dbReference type="ARBA" id="ARBA00034673"/>
    </source>
</evidence>
<evidence type="ECO:0000256" key="7">
    <source>
        <dbReference type="ARBA" id="ARBA00023049"/>
    </source>
</evidence>
<evidence type="ECO:0000256" key="2">
    <source>
        <dbReference type="ARBA" id="ARBA00007580"/>
    </source>
</evidence>
<dbReference type="GO" id="GO:0019058">
    <property type="term" value="P:viral life cycle"/>
    <property type="evidence" value="ECO:0007669"/>
    <property type="project" value="UniProtKB-UniRule"/>
</dbReference>
<dbReference type="GO" id="GO:0008270">
    <property type="term" value="F:zinc ion binding"/>
    <property type="evidence" value="ECO:0007669"/>
    <property type="project" value="UniProtKB-UniRule"/>
</dbReference>
<evidence type="ECO:0000256" key="5">
    <source>
        <dbReference type="ARBA" id="ARBA00022801"/>
    </source>
</evidence>
<keyword evidence="5 9" id="KW-0378">Hydrolase</keyword>
<keyword evidence="3 9" id="KW-0645">Protease</keyword>
<accession>A0A075IQM0</accession>
<evidence type="ECO:0000256" key="6">
    <source>
        <dbReference type="ARBA" id="ARBA00022833"/>
    </source>
</evidence>
<dbReference type="Pfam" id="PF03410">
    <property type="entry name" value="Peptidase_M44"/>
    <property type="match status" value="1"/>
</dbReference>
<dbReference type="InterPro" id="IPR005072">
    <property type="entry name" value="Peptidase_M44"/>
</dbReference>